<proteinExistence type="predicted"/>
<evidence type="ECO:0000313" key="1">
    <source>
        <dbReference type="EMBL" id="KAK6495165.1"/>
    </source>
</evidence>
<accession>A0AAV9VPK7</accession>
<keyword evidence="2" id="KW-1185">Reference proteome</keyword>
<evidence type="ECO:0000313" key="2">
    <source>
        <dbReference type="Proteomes" id="UP001370758"/>
    </source>
</evidence>
<comment type="caution">
    <text evidence="1">The sequence shown here is derived from an EMBL/GenBank/DDBJ whole genome shotgun (WGS) entry which is preliminary data.</text>
</comment>
<name>A0AAV9VPK7_9PEZI</name>
<organism evidence="1 2">
    <name type="scientific">Arthrobotrys musiformis</name>
    <dbReference type="NCBI Taxonomy" id="47236"/>
    <lineage>
        <taxon>Eukaryota</taxon>
        <taxon>Fungi</taxon>
        <taxon>Dikarya</taxon>
        <taxon>Ascomycota</taxon>
        <taxon>Pezizomycotina</taxon>
        <taxon>Orbiliomycetes</taxon>
        <taxon>Orbiliales</taxon>
        <taxon>Orbiliaceae</taxon>
        <taxon>Arthrobotrys</taxon>
    </lineage>
</organism>
<evidence type="ECO:0008006" key="3">
    <source>
        <dbReference type="Google" id="ProtNLM"/>
    </source>
</evidence>
<dbReference type="AlphaFoldDB" id="A0AAV9VPK7"/>
<gene>
    <name evidence="1" type="ORF">TWF481_003193</name>
</gene>
<dbReference type="Proteomes" id="UP001370758">
    <property type="component" value="Unassembled WGS sequence"/>
</dbReference>
<protein>
    <recommendedName>
        <fullName evidence="3">Helitron helicase-like domain-containing protein</fullName>
    </recommendedName>
</protein>
<dbReference type="EMBL" id="JAVHJL010000013">
    <property type="protein sequence ID" value="KAK6495165.1"/>
    <property type="molecule type" value="Genomic_DNA"/>
</dbReference>
<sequence length="564" mass="65834">MTSGSQSRSKRYWKDHSIQFSWAELDGNRRREPLKDGPRIRMEFTSRRLDGYDRNYKERFFDEGRIQFPDTTSPSSDTIRLAFKPSSLQTFLVERNPTLVVFFDCDLNTAEFKIERKSRRSSLYFDAVTGRKLDSIGRILGQDFVKHKTVILGLGRYPMSNLETFIKTFRLYDAADPIDGNRNPAALALIQRKLENMGITNFDKYFPHQAEVAEESAQYRVLMGTCARQNIENGQQIAKLFRTGSGSQVPPITHPATYKTMTLFTDSTLHTIAMCKAWDARKRFGPIMFFFERFPEGRIPREGAFEMNLADWEDLYGPTVGEELNGVNDFVERTRSDLREALESSESKFDGRKIRKLHEGTFNNQHEEMMNELWNRNLHRKLMYEGMSIQTYDWGLEEVDYEKLAKCRLAALRPSRKQLTSLRIRRWTRDGESRYYNVSVNGYGESVSAWITGMLKRKTRFDFYPYLLDRMNVEQCFLWTYLNNEVPPNVAIVIKTVLLQKKREEAINLAKKRDESGRLSRELVKLTIEKSCEELLKRVGSLHEMKLQDPDTSRKSFCASFSRP</sequence>
<reference evidence="1 2" key="1">
    <citation type="submission" date="2023-08" db="EMBL/GenBank/DDBJ databases">
        <authorList>
            <person name="Palmer J.M."/>
        </authorList>
    </citation>
    <scope>NUCLEOTIDE SEQUENCE [LARGE SCALE GENOMIC DNA]</scope>
    <source>
        <strain evidence="1 2">TWF481</strain>
    </source>
</reference>